<evidence type="ECO:0000256" key="1">
    <source>
        <dbReference type="ARBA" id="ARBA00004141"/>
    </source>
</evidence>
<dbReference type="InterPro" id="IPR000515">
    <property type="entry name" value="MetI-like"/>
</dbReference>
<dbReference type="GO" id="GO:0043190">
    <property type="term" value="C:ATP-binding cassette (ABC) transporter complex"/>
    <property type="evidence" value="ECO:0007669"/>
    <property type="project" value="InterPro"/>
</dbReference>
<evidence type="ECO:0000256" key="8">
    <source>
        <dbReference type="RuleBase" id="RU363032"/>
    </source>
</evidence>
<dbReference type="Gene3D" id="1.10.3720.10">
    <property type="entry name" value="MetI-like"/>
    <property type="match status" value="1"/>
</dbReference>
<evidence type="ECO:0000259" key="9">
    <source>
        <dbReference type="PROSITE" id="PS50928"/>
    </source>
</evidence>
<protein>
    <submittedName>
        <fullName evidence="10">Substrate-binding region of ABC-type glycine betaine transport system</fullName>
    </submittedName>
</protein>
<evidence type="ECO:0000256" key="6">
    <source>
        <dbReference type="ARBA" id="ARBA00035642"/>
    </source>
</evidence>
<feature type="transmembrane region" description="Helical" evidence="8">
    <location>
        <begin position="21"/>
        <end position="39"/>
    </location>
</feature>
<dbReference type="Gene3D" id="3.40.190.120">
    <property type="entry name" value="Osmoprotection protein (prox), domain 2"/>
    <property type="match status" value="1"/>
</dbReference>
<comment type="similarity">
    <text evidence="7">In the N-terminal section; belongs to the binding-protein-dependent transport system permease family.</text>
</comment>
<dbReference type="CDD" id="cd06261">
    <property type="entry name" value="TM_PBP2"/>
    <property type="match status" value="1"/>
</dbReference>
<dbReference type="Gene3D" id="3.40.190.10">
    <property type="entry name" value="Periplasmic binding protein-like II"/>
    <property type="match status" value="1"/>
</dbReference>
<dbReference type="InterPro" id="IPR035906">
    <property type="entry name" value="MetI-like_sf"/>
</dbReference>
<dbReference type="SUPFAM" id="SSF53850">
    <property type="entry name" value="Periplasmic binding protein-like II"/>
    <property type="match status" value="1"/>
</dbReference>
<dbReference type="AlphaFoldDB" id="G5JDA5"/>
<keyword evidence="2 8" id="KW-0813">Transport</keyword>
<dbReference type="CDD" id="cd13613">
    <property type="entry name" value="PBP2_Opu_like_2"/>
    <property type="match status" value="1"/>
</dbReference>
<dbReference type="SUPFAM" id="SSF161098">
    <property type="entry name" value="MetI-like"/>
    <property type="match status" value="1"/>
</dbReference>
<dbReference type="Proteomes" id="UP000003477">
    <property type="component" value="Unassembled WGS sequence"/>
</dbReference>
<dbReference type="InterPro" id="IPR051204">
    <property type="entry name" value="ABC_transp_perm/SBD"/>
</dbReference>
<dbReference type="GO" id="GO:0031460">
    <property type="term" value="P:glycine betaine transport"/>
    <property type="evidence" value="ECO:0007669"/>
    <property type="project" value="TreeGrafter"/>
</dbReference>
<feature type="domain" description="ABC transmembrane type-1" evidence="9">
    <location>
        <begin position="1"/>
        <end position="158"/>
    </location>
</feature>
<keyword evidence="5 8" id="KW-0472">Membrane</keyword>
<accession>G5JDA5</accession>
<feature type="transmembrane region" description="Helical" evidence="8">
    <location>
        <begin position="140"/>
        <end position="158"/>
    </location>
</feature>
<dbReference type="PANTHER" id="PTHR30177">
    <property type="entry name" value="GLYCINE BETAINE/L-PROLINE TRANSPORT SYSTEM PERMEASE PROTEIN PROW"/>
    <property type="match status" value="1"/>
</dbReference>
<comment type="subcellular location">
    <subcellularLocation>
        <location evidence="8">Cell membrane</location>
        <topology evidence="8">Multi-pass membrane protein</topology>
    </subcellularLocation>
    <subcellularLocation>
        <location evidence="1">Membrane</location>
        <topology evidence="1">Multi-pass membrane protein</topology>
    </subcellularLocation>
</comment>
<dbReference type="GO" id="GO:0022857">
    <property type="term" value="F:transmembrane transporter activity"/>
    <property type="evidence" value="ECO:0007669"/>
    <property type="project" value="InterPro"/>
</dbReference>
<dbReference type="Pfam" id="PF04069">
    <property type="entry name" value="OpuAC"/>
    <property type="match status" value="1"/>
</dbReference>
<gene>
    <name evidence="10" type="ORF">CWATWH0003_5402</name>
</gene>
<comment type="caution">
    <text evidence="10">The sequence shown here is derived from an EMBL/GenBank/DDBJ whole genome shotgun (WGS) entry which is preliminary data.</text>
</comment>
<evidence type="ECO:0000256" key="7">
    <source>
        <dbReference type="ARBA" id="ARBA00035652"/>
    </source>
</evidence>
<evidence type="ECO:0000256" key="4">
    <source>
        <dbReference type="ARBA" id="ARBA00022989"/>
    </source>
</evidence>
<feature type="transmembrane region" description="Helical" evidence="8">
    <location>
        <begin position="45"/>
        <end position="65"/>
    </location>
</feature>
<dbReference type="PROSITE" id="PS50928">
    <property type="entry name" value="ABC_TM1"/>
    <property type="match status" value="1"/>
</dbReference>
<reference evidence="10 11" key="1">
    <citation type="journal article" date="2011" name="Front. Microbiol.">
        <title>Two Strains of Crocosphaera watsonii with Highly Conserved Genomes are Distinguished by Strain-Specific Features.</title>
        <authorList>
            <person name="Bench S.R."/>
            <person name="Ilikchyan I.N."/>
            <person name="Tripp H.J."/>
            <person name="Zehr J.P."/>
        </authorList>
    </citation>
    <scope>NUCLEOTIDE SEQUENCE [LARGE SCALE GENOMIC DNA]</scope>
    <source>
        <strain evidence="10 11">WH 0003</strain>
    </source>
</reference>
<feature type="transmembrane region" description="Helical" evidence="8">
    <location>
        <begin position="104"/>
        <end position="128"/>
    </location>
</feature>
<dbReference type="PATRIC" id="fig|423471.3.peg.5045"/>
<proteinExistence type="inferred from homology"/>
<dbReference type="InterPro" id="IPR007210">
    <property type="entry name" value="ABC_Gly_betaine_transp_sub-bd"/>
</dbReference>
<evidence type="ECO:0000256" key="2">
    <source>
        <dbReference type="ARBA" id="ARBA00022448"/>
    </source>
</evidence>
<feature type="transmembrane region" description="Helical" evidence="8">
    <location>
        <begin position="178"/>
        <end position="197"/>
    </location>
</feature>
<feature type="transmembrane region" description="Helical" evidence="8">
    <location>
        <begin position="77"/>
        <end position="98"/>
    </location>
</feature>
<comment type="similarity">
    <text evidence="6">In the C-terminal section; belongs to the OsmX family.</text>
</comment>
<keyword evidence="3 8" id="KW-0812">Transmembrane</keyword>
<evidence type="ECO:0000313" key="10">
    <source>
        <dbReference type="EMBL" id="EHJ09831.1"/>
    </source>
</evidence>
<dbReference type="Pfam" id="PF00528">
    <property type="entry name" value="BPD_transp_1"/>
    <property type="match status" value="1"/>
</dbReference>
<keyword evidence="4 8" id="KW-1133">Transmembrane helix</keyword>
<evidence type="ECO:0000256" key="5">
    <source>
        <dbReference type="ARBA" id="ARBA00023136"/>
    </source>
</evidence>
<name>G5JDA5_CROWT</name>
<evidence type="ECO:0000256" key="3">
    <source>
        <dbReference type="ARBA" id="ARBA00022692"/>
    </source>
</evidence>
<dbReference type="EMBL" id="AESD01000835">
    <property type="protein sequence ID" value="EHJ09831.1"/>
    <property type="molecule type" value="Genomic_DNA"/>
</dbReference>
<comment type="similarity">
    <text evidence="8">Belongs to the binding-protein-dependent transport system permease family.</text>
</comment>
<sequence length="471" mass="52320">MSRYPKLANPILLVTNGVQTVPSLALFGFLITVPFIGGIGKKPAIIALILYALLPIIKNTYIGITQIKKGMREAGKSLGLTPFKILFLIELPLALKVILGGVRIAAVICVGIATIAAAIGGGGLGVFIFRGLSTVDNTTILVGAVPSAIIALLVDWGLGWLETNLTQKESNNSNNQQIITLILILLSIFIFTIFSFVNQSQKQVIIGSKNYTEQVILGEMIAQHIENSSDLKVARRFNLGGTFICHEAIKAEEIDGYVEYIGTAFTAILKRKPVNDTDLVYQEVKKFYNQEFKLEVMPSLGFENTYTLLVREETAKKYNLKTISDVTQYTPKWTAAFSYEFLAREDGYPGLSKTYNLKFSQQPNTMELGLMYRALAEKNVDLVAGFSTDGLISTLDLYMLKDDKNYFPTYEAVPVFNQKTLQQHPNLTSILQKLSGKVSSEDIQKLNYLVDHDRKSVNEVVKDFLSKKDLR</sequence>
<organism evidence="10 11">
    <name type="scientific">Crocosphaera watsonii WH 0003</name>
    <dbReference type="NCBI Taxonomy" id="423471"/>
    <lineage>
        <taxon>Bacteria</taxon>
        <taxon>Bacillati</taxon>
        <taxon>Cyanobacteriota</taxon>
        <taxon>Cyanophyceae</taxon>
        <taxon>Oscillatoriophycideae</taxon>
        <taxon>Chroococcales</taxon>
        <taxon>Aphanothecaceae</taxon>
        <taxon>Crocosphaera</taxon>
    </lineage>
</organism>
<dbReference type="PANTHER" id="PTHR30177:SF4">
    <property type="entry name" value="OSMOPROTECTANT IMPORT PERMEASE PROTEIN OSMW"/>
    <property type="match status" value="1"/>
</dbReference>
<evidence type="ECO:0000313" key="11">
    <source>
        <dbReference type="Proteomes" id="UP000003477"/>
    </source>
</evidence>